<gene>
    <name evidence="1" type="ORF">SLEP1_g14610</name>
</gene>
<evidence type="ECO:0000313" key="2">
    <source>
        <dbReference type="Proteomes" id="UP001054252"/>
    </source>
</evidence>
<dbReference type="EMBL" id="BPVZ01000018">
    <property type="protein sequence ID" value="GKV02140.1"/>
    <property type="molecule type" value="Genomic_DNA"/>
</dbReference>
<comment type="caution">
    <text evidence="1">The sequence shown here is derived from an EMBL/GenBank/DDBJ whole genome shotgun (WGS) entry which is preliminary data.</text>
</comment>
<dbReference type="Proteomes" id="UP001054252">
    <property type="component" value="Unassembled WGS sequence"/>
</dbReference>
<keyword evidence="2" id="KW-1185">Reference proteome</keyword>
<accession>A0AAV5IP21</accession>
<proteinExistence type="predicted"/>
<evidence type="ECO:0000313" key="1">
    <source>
        <dbReference type="EMBL" id="GKV02140.1"/>
    </source>
</evidence>
<organism evidence="1 2">
    <name type="scientific">Rubroshorea leprosula</name>
    <dbReference type="NCBI Taxonomy" id="152421"/>
    <lineage>
        <taxon>Eukaryota</taxon>
        <taxon>Viridiplantae</taxon>
        <taxon>Streptophyta</taxon>
        <taxon>Embryophyta</taxon>
        <taxon>Tracheophyta</taxon>
        <taxon>Spermatophyta</taxon>
        <taxon>Magnoliopsida</taxon>
        <taxon>eudicotyledons</taxon>
        <taxon>Gunneridae</taxon>
        <taxon>Pentapetalae</taxon>
        <taxon>rosids</taxon>
        <taxon>malvids</taxon>
        <taxon>Malvales</taxon>
        <taxon>Dipterocarpaceae</taxon>
        <taxon>Rubroshorea</taxon>
    </lineage>
</organism>
<sequence>MWLSPLPPEPIVLNYGHDANHELPLATVTRPSFEELKRKERKIGHGS</sequence>
<name>A0AAV5IP21_9ROSI</name>
<protein>
    <submittedName>
        <fullName evidence="1">Uncharacterized protein</fullName>
    </submittedName>
</protein>
<dbReference type="AlphaFoldDB" id="A0AAV5IP21"/>
<reference evidence="1 2" key="1">
    <citation type="journal article" date="2021" name="Commun. Biol.">
        <title>The genome of Shorea leprosula (Dipterocarpaceae) highlights the ecological relevance of drought in aseasonal tropical rainforests.</title>
        <authorList>
            <person name="Ng K.K.S."/>
            <person name="Kobayashi M.J."/>
            <person name="Fawcett J.A."/>
            <person name="Hatakeyama M."/>
            <person name="Paape T."/>
            <person name="Ng C.H."/>
            <person name="Ang C.C."/>
            <person name="Tnah L.H."/>
            <person name="Lee C.T."/>
            <person name="Nishiyama T."/>
            <person name="Sese J."/>
            <person name="O'Brien M.J."/>
            <person name="Copetti D."/>
            <person name="Mohd Noor M.I."/>
            <person name="Ong R.C."/>
            <person name="Putra M."/>
            <person name="Sireger I.Z."/>
            <person name="Indrioko S."/>
            <person name="Kosugi Y."/>
            <person name="Izuno A."/>
            <person name="Isagi Y."/>
            <person name="Lee S.L."/>
            <person name="Shimizu K.K."/>
        </authorList>
    </citation>
    <scope>NUCLEOTIDE SEQUENCE [LARGE SCALE GENOMIC DNA]</scope>
    <source>
        <strain evidence="1">214</strain>
    </source>
</reference>